<keyword evidence="2" id="KW-0732">Signal</keyword>
<dbReference type="GO" id="GO:0050135">
    <property type="term" value="F:NADP+ nucleosidase activity"/>
    <property type="evidence" value="ECO:0007669"/>
    <property type="project" value="InterPro"/>
</dbReference>
<evidence type="ECO:0000256" key="2">
    <source>
        <dbReference type="SAM" id="SignalP"/>
    </source>
</evidence>
<dbReference type="InterPro" id="IPR053024">
    <property type="entry name" value="Fungal_surface_NADase"/>
</dbReference>
<feature type="region of interest" description="Disordered" evidence="1">
    <location>
        <begin position="63"/>
        <end position="93"/>
    </location>
</feature>
<reference evidence="4 5" key="1">
    <citation type="submission" date="2016-06" db="EMBL/GenBank/DDBJ databases">
        <authorList>
            <person name="Kjaerup R.B."/>
            <person name="Dalgaard T.S."/>
            <person name="Juul-Madsen H.R."/>
        </authorList>
    </citation>
    <scope>NUCLEOTIDE SEQUENCE [LARGE SCALE GENOMIC DNA]</scope>
    <source>
        <strain evidence="4 5">DSM 45577</strain>
    </source>
</reference>
<accession>A0A1C6TXZ4</accession>
<proteinExistence type="predicted"/>
<feature type="chain" id="PRO_5039267817" description="TNT domain-containing protein" evidence="2">
    <location>
        <begin position="33"/>
        <end position="288"/>
    </location>
</feature>
<dbReference type="PANTHER" id="PTHR42059">
    <property type="entry name" value="TNT DOMAIN-CONTAINING PROTEIN"/>
    <property type="match status" value="1"/>
</dbReference>
<dbReference type="STRING" id="683228.GA0070617_0344"/>
<dbReference type="Proteomes" id="UP000198937">
    <property type="component" value="Unassembled WGS sequence"/>
</dbReference>
<evidence type="ECO:0000259" key="3">
    <source>
        <dbReference type="Pfam" id="PF14021"/>
    </source>
</evidence>
<feature type="signal peptide" evidence="2">
    <location>
        <begin position="1"/>
        <end position="32"/>
    </location>
</feature>
<dbReference type="Pfam" id="PF14021">
    <property type="entry name" value="TNT"/>
    <property type="match status" value="1"/>
</dbReference>
<dbReference type="InterPro" id="IPR025331">
    <property type="entry name" value="TNT"/>
</dbReference>
<sequence length="288" mass="29470">MRTGRTVLTVLAGATLVLISTAPAASSTPADAATAGRSATVTAADGPQGITAAGPRMVAAADAGPSVGRAADAGPQPAPGGSLCRPGRPPNAPPTTEYYDGNPLFGPAELPTAVPVGPLLTGYRRFGGLTENEWAAAYLTDDRTALRYPPSNGFALGPDGVPIKARQTLLPGYRLDRFGSPGGAFLSPLGTPYSSRALPPLNLNTPAAAPLANYHTYCVVKPFPVDSGPIAPWFAQPGMGTQFQLNPAYLPQAGATLNVTWLLTNGYLVEENLTPCVPAAAPKQQAVC</sequence>
<dbReference type="AlphaFoldDB" id="A0A1C6TXZ4"/>
<organism evidence="4 5">
    <name type="scientific">Micromonospora yangpuensis</name>
    <dbReference type="NCBI Taxonomy" id="683228"/>
    <lineage>
        <taxon>Bacteria</taxon>
        <taxon>Bacillati</taxon>
        <taxon>Actinomycetota</taxon>
        <taxon>Actinomycetes</taxon>
        <taxon>Micromonosporales</taxon>
        <taxon>Micromonosporaceae</taxon>
        <taxon>Micromonospora</taxon>
    </lineage>
</organism>
<protein>
    <recommendedName>
        <fullName evidence="3">TNT domain-containing protein</fullName>
    </recommendedName>
</protein>
<dbReference type="OrthoDB" id="4745173at2"/>
<keyword evidence="5" id="KW-1185">Reference proteome</keyword>
<dbReference type="EMBL" id="FMIA01000002">
    <property type="protein sequence ID" value="SCL46656.1"/>
    <property type="molecule type" value="Genomic_DNA"/>
</dbReference>
<evidence type="ECO:0000313" key="5">
    <source>
        <dbReference type="Proteomes" id="UP000198937"/>
    </source>
</evidence>
<feature type="domain" description="TNT" evidence="3">
    <location>
        <begin position="168"/>
        <end position="270"/>
    </location>
</feature>
<name>A0A1C6TXZ4_9ACTN</name>
<evidence type="ECO:0000256" key="1">
    <source>
        <dbReference type="SAM" id="MobiDB-lite"/>
    </source>
</evidence>
<gene>
    <name evidence="4" type="ORF">GA0070617_0344</name>
</gene>
<dbReference type="RefSeq" id="WP_091433020.1">
    <property type="nucleotide sequence ID" value="NZ_BMMJ01000011.1"/>
</dbReference>
<feature type="compositionally biased region" description="Low complexity" evidence="1">
    <location>
        <begin position="68"/>
        <end position="81"/>
    </location>
</feature>
<dbReference type="PANTHER" id="PTHR42059:SF1">
    <property type="entry name" value="TNT DOMAIN-CONTAINING PROTEIN"/>
    <property type="match status" value="1"/>
</dbReference>
<evidence type="ECO:0000313" key="4">
    <source>
        <dbReference type="EMBL" id="SCL46656.1"/>
    </source>
</evidence>